<evidence type="ECO:0000313" key="4">
    <source>
        <dbReference type="Proteomes" id="UP001154259"/>
    </source>
</evidence>
<proteinExistence type="predicted"/>
<keyword evidence="4" id="KW-1185">Reference proteome</keyword>
<comment type="caution">
    <text evidence="1">The sequence shown here is derived from an EMBL/GenBank/DDBJ whole genome shotgun (WGS) entry which is preliminary data.</text>
</comment>
<dbReference type="AlphaFoldDB" id="A0A9W4TRF4"/>
<organism evidence="1 3">
    <name type="scientific">Commensalibacter communis</name>
    <dbReference type="NCBI Taxonomy" id="2972786"/>
    <lineage>
        <taxon>Bacteria</taxon>
        <taxon>Pseudomonadati</taxon>
        <taxon>Pseudomonadota</taxon>
        <taxon>Alphaproteobacteria</taxon>
        <taxon>Acetobacterales</taxon>
        <taxon>Acetobacteraceae</taxon>
    </lineage>
</organism>
<dbReference type="RefSeq" id="WP_271790652.1">
    <property type="nucleotide sequence ID" value="NZ_CAMXCM010000011.1"/>
</dbReference>
<reference evidence="1" key="1">
    <citation type="submission" date="2022-10" db="EMBL/GenBank/DDBJ databases">
        <authorList>
            <person name="Botero Cardona J."/>
        </authorList>
    </citation>
    <scope>NUCLEOTIDE SEQUENCE</scope>
    <source>
        <strain evidence="1">LMG 31819</strain>
        <strain evidence="2">R-53529</strain>
    </source>
</reference>
<evidence type="ECO:0000313" key="3">
    <source>
        <dbReference type="Proteomes" id="UP001154255"/>
    </source>
</evidence>
<accession>A0A9W4TRF4</accession>
<evidence type="ECO:0000313" key="2">
    <source>
        <dbReference type="EMBL" id="CAI3959884.1"/>
    </source>
</evidence>
<sequence length="117" mass="13559">MRIYHKVKNEDTGKEEWLVLTSDDDVYVYWLIQVLRLVLGESPFYSTYGIPAVETIATNIYPDYYVALVRDQFSPYFASLTITRVTQERDPTYNVNILTNNGRQINQIIQGTTNNGQ</sequence>
<dbReference type="Proteomes" id="UP001154255">
    <property type="component" value="Unassembled WGS sequence"/>
</dbReference>
<protein>
    <submittedName>
        <fullName evidence="1">Uncharacterized protein</fullName>
    </submittedName>
</protein>
<name>A0A9W4TRF4_9PROT</name>
<dbReference type="EMBL" id="CAMXCS010000011">
    <property type="protein sequence ID" value="CAI3959884.1"/>
    <property type="molecule type" value="Genomic_DNA"/>
</dbReference>
<evidence type="ECO:0000313" key="1">
    <source>
        <dbReference type="EMBL" id="CAI3958279.1"/>
    </source>
</evidence>
<dbReference type="EMBL" id="CAMXCM010000011">
    <property type="protein sequence ID" value="CAI3958279.1"/>
    <property type="molecule type" value="Genomic_DNA"/>
</dbReference>
<dbReference type="Proteomes" id="UP001154259">
    <property type="component" value="Unassembled WGS sequence"/>
</dbReference>
<gene>
    <name evidence="2" type="ORF">R53529_LOCUS2236</name>
    <name evidence="1" type="ORF">R53530_LOCUS2260</name>
</gene>